<dbReference type="InterPro" id="IPR010074">
    <property type="entry name" value="PRibForGlyAmidine_synth_PurL"/>
</dbReference>
<name>A0A948W655_UNCEI</name>
<feature type="domain" description="Phosphoribosylformylglycinamidine synthase linker" evidence="12">
    <location>
        <begin position="26"/>
        <end position="68"/>
    </location>
</feature>
<feature type="active site" evidence="8">
    <location>
        <position position="64"/>
    </location>
</feature>
<keyword evidence="7 8" id="KW-0460">Magnesium</keyword>
<evidence type="ECO:0000256" key="1">
    <source>
        <dbReference type="ARBA" id="ARBA00022490"/>
    </source>
</evidence>
<dbReference type="SUPFAM" id="SSF109736">
    <property type="entry name" value="FGAM synthase PurL, linker domain"/>
    <property type="match status" value="1"/>
</dbReference>
<accession>A0A948W655</accession>
<protein>
    <recommendedName>
        <fullName evidence="8">Phosphoribosylformylglycinamidine synthase subunit PurL</fullName>
        <shortName evidence="8">FGAM synthase</shortName>
        <ecNumber evidence="8">6.3.5.3</ecNumber>
    </recommendedName>
    <alternativeName>
        <fullName evidence="8">Formylglycinamide ribonucleotide amidotransferase subunit II</fullName>
        <shortName evidence="8">FGAR amidotransferase II</shortName>
        <shortName evidence="8">FGAR-AT II</shortName>
    </alternativeName>
    <alternativeName>
        <fullName evidence="8">Glutamine amidotransferase PurL</fullName>
    </alternativeName>
    <alternativeName>
        <fullName evidence="8">Phosphoribosylformylglycinamidine synthase subunit II</fullName>
    </alternativeName>
</protein>
<dbReference type="EC" id="6.3.5.3" evidence="8"/>
<evidence type="ECO:0000256" key="6">
    <source>
        <dbReference type="ARBA" id="ARBA00022840"/>
    </source>
</evidence>
<comment type="similarity">
    <text evidence="8">Belongs to the FGAMS family.</text>
</comment>
<dbReference type="InterPro" id="IPR041609">
    <property type="entry name" value="PurL_linker"/>
</dbReference>
<dbReference type="GO" id="GO:0004642">
    <property type="term" value="F:phosphoribosylformylglycinamidine synthase activity"/>
    <property type="evidence" value="ECO:0007669"/>
    <property type="project" value="UniProtKB-UniRule"/>
</dbReference>
<feature type="binding site" evidence="8">
    <location>
        <position position="67"/>
    </location>
    <ligand>
        <name>ATP</name>
        <dbReference type="ChEBI" id="CHEBI:30616"/>
    </ligand>
</feature>
<keyword evidence="6 8" id="KW-0067">ATP-binding</keyword>
<keyword evidence="1 8" id="KW-0963">Cytoplasm</keyword>
<dbReference type="InterPro" id="IPR036676">
    <property type="entry name" value="PurM-like_C_sf"/>
</dbReference>
<evidence type="ECO:0000256" key="9">
    <source>
        <dbReference type="SAM" id="MobiDB-lite"/>
    </source>
</evidence>
<dbReference type="Pfam" id="PF18072">
    <property type="entry name" value="FGAR-AT_linker"/>
    <property type="match status" value="1"/>
</dbReference>
<dbReference type="EMBL" id="JAHJDP010000028">
    <property type="protein sequence ID" value="MBU2690281.1"/>
    <property type="molecule type" value="Genomic_DNA"/>
</dbReference>
<dbReference type="PANTHER" id="PTHR43555:SF1">
    <property type="entry name" value="PHOSPHORIBOSYLFORMYLGLYCINAMIDINE SYNTHASE SUBUNIT PURL"/>
    <property type="match status" value="1"/>
</dbReference>
<dbReference type="HAMAP" id="MF_00420">
    <property type="entry name" value="PurL_2"/>
    <property type="match status" value="1"/>
</dbReference>
<feature type="binding site" evidence="8">
    <location>
        <position position="578"/>
    </location>
    <ligand>
        <name>Mg(2+)</name>
        <dbReference type="ChEBI" id="CHEBI:18420"/>
        <label>1</label>
    </ligand>
</feature>
<feature type="binding site" evidence="8">
    <location>
        <position position="300"/>
    </location>
    <ligand>
        <name>Mg(2+)</name>
        <dbReference type="ChEBI" id="CHEBI:18420"/>
        <label>2</label>
    </ligand>
</feature>
<dbReference type="CDD" id="cd02204">
    <property type="entry name" value="PurL_repeat2"/>
    <property type="match status" value="1"/>
</dbReference>
<feature type="active site" description="Proton acceptor" evidence="8">
    <location>
        <position position="115"/>
    </location>
</feature>
<feature type="binding site" evidence="8">
    <location>
        <position position="137"/>
    </location>
    <ligand>
        <name>Mg(2+)</name>
        <dbReference type="ChEBI" id="CHEBI:18420"/>
        <label>2</label>
    </ligand>
</feature>
<comment type="subunit">
    <text evidence="8">Monomer. Part of the FGAM synthase complex composed of 1 PurL, 1 PurQ and 2 PurS subunits.</text>
</comment>
<feature type="domain" description="PurM-like C-terminal" evidence="11">
    <location>
        <begin position="617"/>
        <end position="760"/>
    </location>
</feature>
<evidence type="ECO:0000259" key="12">
    <source>
        <dbReference type="Pfam" id="PF18072"/>
    </source>
</evidence>
<comment type="caution">
    <text evidence="13">The sequence shown here is derived from an EMBL/GenBank/DDBJ whole genome shotgun (WGS) entry which is preliminary data.</text>
</comment>
<keyword evidence="4 8" id="KW-0547">Nucleotide-binding</keyword>
<sequence>MSPTPQSAAEPLGLIGLDDESLSRRLDELGLRMSSEEARQILDLFKRDLTLTEAYFFDVAWSEHCSYKSSRRLLKKYLPPQGPSVILGPGEDAGIVQLGRNHGREWCLVVAHESHNHPSQVVPVEGAATGIGGIVRDVYCMGADVIGVLDQLRFGDPEGASGDRVVEIVRGVVQGIWEYGNALGVPNLGGDVGWDADYDENCLVNVVAFGIVARHRIIRSRVPREARDEPYDLILIGKPTDSSGMGGAAFASRILDPDREAEERGAVQIHDPFLKRMVVAANRRVWEMMDAEGWPAGFKDLGAGGLGGASSELVLAGEMGARIDLERVPISEDDIGPETILCAETQERFVWAVPRTVTAKVLRVYNEEFDLPRCYPGAGAAVVGEVVPDGDYEVYWKGKRVANLPRTALADPPALDRPRKPRPVADHPTSVPNVKEWQILAESMAGDLEVCCREWIYRHYDSEVRGEGVFRPGDAEACVVTPLHGSSLGVAVAVGGNHHVCRLHPRIGAQQAVAEAVRHLISVGAQPLALTDGLNFGNPEDPEVLWDFEETLIGLREACMSLAPLGPDAESLPIVSGNVSFYNESRSGCAVPPTPAIAAFGRLDSAQTAIPNRAWAAGQELVLIRGKPGALGGSAAARHLGLELGKPWSPDWALEIKMAEGILKAHRHELLLAARDISHGGLIMALCELLMLEDHPPRLGIRMREGCHEPCLPSEWLLAEGTGYLVLADASEWHDLVKMLRDDGIPAHGLGQVIKEPNIEIPTAGGLIRIDLNPVWQRWRQRLGDLLA</sequence>
<keyword evidence="3 8" id="KW-0479">Metal-binding</keyword>
<dbReference type="Gene3D" id="3.30.1330.10">
    <property type="entry name" value="PurM-like, N-terminal domain"/>
    <property type="match status" value="2"/>
</dbReference>
<organism evidence="13 14">
    <name type="scientific">Eiseniibacteriota bacterium</name>
    <dbReference type="NCBI Taxonomy" id="2212470"/>
    <lineage>
        <taxon>Bacteria</taxon>
        <taxon>Candidatus Eiseniibacteriota</taxon>
    </lineage>
</organism>
<evidence type="ECO:0000259" key="11">
    <source>
        <dbReference type="Pfam" id="PF02769"/>
    </source>
</evidence>
<feature type="binding site" evidence="8">
    <location>
        <begin position="114"/>
        <end position="117"/>
    </location>
    <ligand>
        <name>substrate</name>
    </ligand>
</feature>
<dbReference type="InterPro" id="IPR010918">
    <property type="entry name" value="PurM-like_C_dom"/>
</dbReference>
<reference evidence="13" key="1">
    <citation type="submission" date="2021-05" db="EMBL/GenBank/DDBJ databases">
        <title>Energy efficiency and biological interactions define the core microbiome of deep oligotrophic groundwater.</title>
        <authorList>
            <person name="Mehrshad M."/>
            <person name="Lopez-Fernandez M."/>
            <person name="Bell E."/>
            <person name="Bernier-Latmani R."/>
            <person name="Bertilsson S."/>
            <person name="Dopson M."/>
        </authorList>
    </citation>
    <scope>NUCLEOTIDE SEQUENCE</scope>
    <source>
        <strain evidence="13">Modern_marine.mb.64</strain>
    </source>
</reference>
<dbReference type="InterPro" id="IPR016188">
    <property type="entry name" value="PurM-like_N"/>
</dbReference>
<evidence type="ECO:0000256" key="8">
    <source>
        <dbReference type="HAMAP-Rule" id="MF_00420"/>
    </source>
</evidence>
<dbReference type="Pfam" id="PF00586">
    <property type="entry name" value="AIRS"/>
    <property type="match status" value="2"/>
</dbReference>
<dbReference type="GO" id="GO:0005524">
    <property type="term" value="F:ATP binding"/>
    <property type="evidence" value="ECO:0007669"/>
    <property type="project" value="UniProtKB-UniRule"/>
</dbReference>
<feature type="binding site" evidence="8">
    <location>
        <position position="113"/>
    </location>
    <ligand>
        <name>Mg(2+)</name>
        <dbReference type="ChEBI" id="CHEBI:18420"/>
        <label>1</label>
    </ligand>
</feature>
<evidence type="ECO:0000313" key="13">
    <source>
        <dbReference type="EMBL" id="MBU2690281.1"/>
    </source>
</evidence>
<dbReference type="SUPFAM" id="SSF56042">
    <property type="entry name" value="PurM C-terminal domain-like"/>
    <property type="match status" value="2"/>
</dbReference>
<feature type="binding site" evidence="8">
    <location>
        <position position="268"/>
    </location>
    <ligand>
        <name>substrate</name>
    </ligand>
</feature>
<feature type="binding site" evidence="8">
    <location>
        <position position="532"/>
    </location>
    <ligand>
        <name>ATP</name>
        <dbReference type="ChEBI" id="CHEBI:30616"/>
    </ligand>
</feature>
<feature type="domain" description="PurM-like N-terminal" evidence="10">
    <location>
        <begin position="478"/>
        <end position="602"/>
    </location>
</feature>
<gene>
    <name evidence="8 13" type="primary">purL</name>
    <name evidence="13" type="ORF">KJ970_05075</name>
</gene>
<evidence type="ECO:0000256" key="7">
    <source>
        <dbReference type="ARBA" id="ARBA00022842"/>
    </source>
</evidence>
<dbReference type="InterPro" id="IPR036921">
    <property type="entry name" value="PurM-like_N_sf"/>
</dbReference>
<comment type="caution">
    <text evidence="8">Lacks conserved residue(s) required for the propagation of feature annotation.</text>
</comment>
<comment type="function">
    <text evidence="8">Part of the phosphoribosylformylglycinamidine synthase complex involved in the purines biosynthetic pathway. Catalyzes the ATP-dependent conversion of formylglycinamide ribonucleotide (FGAR) and glutamine to yield formylglycinamidine ribonucleotide (FGAM) and glutamate. The FGAM synthase complex is composed of three subunits. PurQ produces an ammonia molecule by converting glutamine to glutamate. PurL transfers the ammonia molecule to FGAR to form FGAM in an ATP-dependent manner. PurS interacts with PurQ and PurL and is thought to assist in the transfer of the ammonia molecule from PurQ to PurL.</text>
</comment>
<feature type="binding site" evidence="8">
    <location>
        <position position="136"/>
    </location>
    <ligand>
        <name>substrate</name>
    </ligand>
</feature>
<feature type="binding site" evidence="8">
    <location>
        <position position="580"/>
    </location>
    <ligand>
        <name>substrate</name>
    </ligand>
</feature>
<dbReference type="GO" id="GO:0005737">
    <property type="term" value="C:cytoplasm"/>
    <property type="evidence" value="ECO:0007669"/>
    <property type="project" value="UniProtKB-SubCell"/>
</dbReference>
<dbReference type="Gene3D" id="3.90.650.10">
    <property type="entry name" value="PurM-like C-terminal domain"/>
    <property type="match status" value="2"/>
</dbReference>
<dbReference type="PANTHER" id="PTHR43555">
    <property type="entry name" value="PHOSPHORIBOSYLFORMYLGLYCINAMIDINE SYNTHASE SUBUNIT PURL"/>
    <property type="match status" value="1"/>
</dbReference>
<evidence type="ECO:0000256" key="2">
    <source>
        <dbReference type="ARBA" id="ARBA00022598"/>
    </source>
</evidence>
<dbReference type="AlphaFoldDB" id="A0A948W655"/>
<comment type="subcellular location">
    <subcellularLocation>
        <location evidence="8">Cytoplasm</location>
    </subcellularLocation>
</comment>
<evidence type="ECO:0000256" key="5">
    <source>
        <dbReference type="ARBA" id="ARBA00022755"/>
    </source>
</evidence>
<evidence type="ECO:0000256" key="3">
    <source>
        <dbReference type="ARBA" id="ARBA00022723"/>
    </source>
</evidence>
<dbReference type="SUPFAM" id="SSF55326">
    <property type="entry name" value="PurM N-terminal domain-like"/>
    <property type="match status" value="2"/>
</dbReference>
<feature type="domain" description="PurM-like N-terminal" evidence="10">
    <location>
        <begin position="90"/>
        <end position="212"/>
    </location>
</feature>
<feature type="binding site" evidence="8">
    <location>
        <position position="577"/>
    </location>
    <ligand>
        <name>ATP</name>
        <dbReference type="ChEBI" id="CHEBI:30616"/>
    </ligand>
</feature>
<dbReference type="NCBIfam" id="TIGR01736">
    <property type="entry name" value="FGAM_synth_II"/>
    <property type="match status" value="1"/>
</dbReference>
<feature type="domain" description="PurM-like C-terminal" evidence="11">
    <location>
        <begin position="234"/>
        <end position="397"/>
    </location>
</feature>
<feature type="region of interest" description="Disordered" evidence="9">
    <location>
        <begin position="409"/>
        <end position="429"/>
    </location>
</feature>
<dbReference type="GO" id="GO:0000287">
    <property type="term" value="F:magnesium ion binding"/>
    <property type="evidence" value="ECO:0007669"/>
    <property type="project" value="UniProtKB-UniRule"/>
</dbReference>
<evidence type="ECO:0000256" key="4">
    <source>
        <dbReference type="ARBA" id="ARBA00022741"/>
    </source>
</evidence>
<evidence type="ECO:0000259" key="10">
    <source>
        <dbReference type="Pfam" id="PF00586"/>
    </source>
</evidence>
<comment type="pathway">
    <text evidence="8">Purine metabolism; IMP biosynthesis via de novo pathway; 5-amino-1-(5-phospho-D-ribosyl)imidazole from N(2)-formyl-N(1)-(5-phospho-D-ribosyl)glycinamide: step 1/2.</text>
</comment>
<keyword evidence="5 8" id="KW-0658">Purine biosynthesis</keyword>
<dbReference type="GO" id="GO:0006189">
    <property type="term" value="P:'de novo' IMP biosynthetic process"/>
    <property type="evidence" value="ECO:0007669"/>
    <property type="project" value="UniProtKB-UniRule"/>
</dbReference>
<evidence type="ECO:0000313" key="14">
    <source>
        <dbReference type="Proteomes" id="UP000777784"/>
    </source>
</evidence>
<keyword evidence="2 8" id="KW-0436">Ligase</keyword>
<dbReference type="Pfam" id="PF02769">
    <property type="entry name" value="AIRS_C"/>
    <property type="match status" value="2"/>
</dbReference>
<comment type="catalytic activity">
    <reaction evidence="8">
        <text>N(2)-formyl-N(1)-(5-phospho-beta-D-ribosyl)glycinamide + L-glutamine + ATP + H2O = 2-formamido-N(1)-(5-O-phospho-beta-D-ribosyl)acetamidine + L-glutamate + ADP + phosphate + H(+)</text>
        <dbReference type="Rhea" id="RHEA:17129"/>
        <dbReference type="ChEBI" id="CHEBI:15377"/>
        <dbReference type="ChEBI" id="CHEBI:15378"/>
        <dbReference type="ChEBI" id="CHEBI:29985"/>
        <dbReference type="ChEBI" id="CHEBI:30616"/>
        <dbReference type="ChEBI" id="CHEBI:43474"/>
        <dbReference type="ChEBI" id="CHEBI:58359"/>
        <dbReference type="ChEBI" id="CHEBI:147286"/>
        <dbReference type="ChEBI" id="CHEBI:147287"/>
        <dbReference type="ChEBI" id="CHEBI:456216"/>
        <dbReference type="EC" id="6.3.5.3"/>
    </reaction>
</comment>
<proteinExistence type="inferred from homology"/>
<dbReference type="Proteomes" id="UP000777784">
    <property type="component" value="Unassembled WGS sequence"/>
</dbReference>